<keyword evidence="3" id="KW-1185">Reference proteome</keyword>
<protein>
    <submittedName>
        <fullName evidence="2">Uncharacterized protein</fullName>
    </submittedName>
</protein>
<accession>A0A9P9BKP1</accession>
<gene>
    <name evidence="2" type="ORF">B0I36DRAFT_370292</name>
</gene>
<dbReference type="GeneID" id="70189436"/>
<dbReference type="Proteomes" id="UP000756346">
    <property type="component" value="Unassembled WGS sequence"/>
</dbReference>
<name>A0A9P9BKP1_9PEZI</name>
<dbReference type="RefSeq" id="XP_046004229.1">
    <property type="nucleotide sequence ID" value="XM_046159890.1"/>
</dbReference>
<dbReference type="OrthoDB" id="10519698at2759"/>
<dbReference type="AlphaFoldDB" id="A0A9P9BKP1"/>
<sequence length="127" mass="14699">MSPESYPVEEKALSEALAQVVRQRAERTPSLSRSPRPDSVDWRCQIFYHGLSEEEIDDFRSTIEDPQYWATEAEWRFSRLVRWNPRKVAHLLKNLADQGAGPYTQGLQSRIKATRNARESIRSGKPI</sequence>
<organism evidence="2 3">
    <name type="scientific">Microdochium trichocladiopsis</name>
    <dbReference type="NCBI Taxonomy" id="1682393"/>
    <lineage>
        <taxon>Eukaryota</taxon>
        <taxon>Fungi</taxon>
        <taxon>Dikarya</taxon>
        <taxon>Ascomycota</taxon>
        <taxon>Pezizomycotina</taxon>
        <taxon>Sordariomycetes</taxon>
        <taxon>Xylariomycetidae</taxon>
        <taxon>Xylariales</taxon>
        <taxon>Microdochiaceae</taxon>
        <taxon>Microdochium</taxon>
    </lineage>
</organism>
<evidence type="ECO:0000256" key="1">
    <source>
        <dbReference type="SAM" id="MobiDB-lite"/>
    </source>
</evidence>
<feature type="compositionally biased region" description="Basic and acidic residues" evidence="1">
    <location>
        <begin position="116"/>
        <end position="127"/>
    </location>
</feature>
<reference evidence="2" key="1">
    <citation type="journal article" date="2021" name="Nat. Commun.">
        <title>Genetic determinants of endophytism in the Arabidopsis root mycobiome.</title>
        <authorList>
            <person name="Mesny F."/>
            <person name="Miyauchi S."/>
            <person name="Thiergart T."/>
            <person name="Pickel B."/>
            <person name="Atanasova L."/>
            <person name="Karlsson M."/>
            <person name="Huettel B."/>
            <person name="Barry K.W."/>
            <person name="Haridas S."/>
            <person name="Chen C."/>
            <person name="Bauer D."/>
            <person name="Andreopoulos W."/>
            <person name="Pangilinan J."/>
            <person name="LaButti K."/>
            <person name="Riley R."/>
            <person name="Lipzen A."/>
            <person name="Clum A."/>
            <person name="Drula E."/>
            <person name="Henrissat B."/>
            <person name="Kohler A."/>
            <person name="Grigoriev I.V."/>
            <person name="Martin F.M."/>
            <person name="Hacquard S."/>
        </authorList>
    </citation>
    <scope>NUCLEOTIDE SEQUENCE</scope>
    <source>
        <strain evidence="2">MPI-CAGE-CH-0230</strain>
    </source>
</reference>
<evidence type="ECO:0000313" key="2">
    <source>
        <dbReference type="EMBL" id="KAH7010698.1"/>
    </source>
</evidence>
<evidence type="ECO:0000313" key="3">
    <source>
        <dbReference type="Proteomes" id="UP000756346"/>
    </source>
</evidence>
<proteinExistence type="predicted"/>
<dbReference type="EMBL" id="JAGTJQ010000017">
    <property type="protein sequence ID" value="KAH7010698.1"/>
    <property type="molecule type" value="Genomic_DNA"/>
</dbReference>
<feature type="region of interest" description="Disordered" evidence="1">
    <location>
        <begin position="103"/>
        <end position="127"/>
    </location>
</feature>
<comment type="caution">
    <text evidence="2">The sequence shown here is derived from an EMBL/GenBank/DDBJ whole genome shotgun (WGS) entry which is preliminary data.</text>
</comment>